<sequence length="300" mass="36159">MLFDILLKCLIFTGFIFNAVDTEYFEKLMESGLTNQFKKNFDEKIKKINIKHFATYECNRCKYEIDLNQSFDLQFQRLKLFVIIYFPEILSKTTTYYTTIESYEDYVRRRLGKIELEPLYDKEFSNLSRKVKCAFFDFKKMPLVKTLGDFTNFTDCFLHIKSPLQLHFIKLSGIKVINEGLRKNSEKLNISMKNNEFSQIWFSNKMMYLALKKLFEKELKGCSRCEKYGYLIKLHCENKKCIQKRTLFAHFWAMHFISKCDFDKLKDCKRVEDVKTAFFNVEMLVEKRRELKKEIIRLNR</sequence>
<comment type="caution">
    <text evidence="2">The sequence shown here is derived from an EMBL/GenBank/DDBJ whole genome shotgun (WGS) entry which is preliminary data.</text>
</comment>
<reference evidence="2 3" key="1">
    <citation type="journal article" date="2017" name="Environ. Microbiol.">
        <title>Decay of the glycolytic pathway and adaptation to intranuclear parasitism within Enterocytozoonidae microsporidia.</title>
        <authorList>
            <person name="Wiredu Boakye D."/>
            <person name="Jaroenlak P."/>
            <person name="Prachumwat A."/>
            <person name="Williams T.A."/>
            <person name="Bateman K.S."/>
            <person name="Itsathitphaisarn O."/>
            <person name="Sritunyalucksana K."/>
            <person name="Paszkiewicz K.H."/>
            <person name="Moore K.A."/>
            <person name="Stentiford G.D."/>
            <person name="Williams B.A."/>
        </authorList>
    </citation>
    <scope>NUCLEOTIDE SEQUENCE [LARGE SCALE GENOMIC DNA]</scope>
    <source>
        <strain evidence="2 3">TH1</strain>
    </source>
</reference>
<name>A0A1W0E3X6_9MICR</name>
<proteinExistence type="predicted"/>
<evidence type="ECO:0000313" key="3">
    <source>
        <dbReference type="Proteomes" id="UP000192758"/>
    </source>
</evidence>
<keyword evidence="3" id="KW-1185">Reference proteome</keyword>
<feature type="chain" id="PRO_5013229740" evidence="1">
    <location>
        <begin position="23"/>
        <end position="300"/>
    </location>
</feature>
<evidence type="ECO:0000313" key="2">
    <source>
        <dbReference type="EMBL" id="OQS53931.1"/>
    </source>
</evidence>
<evidence type="ECO:0000256" key="1">
    <source>
        <dbReference type="SAM" id="SignalP"/>
    </source>
</evidence>
<gene>
    <name evidence="2" type="ORF">EHP00_884</name>
</gene>
<accession>A0A1W0E3X6</accession>
<dbReference type="AlphaFoldDB" id="A0A1W0E3X6"/>
<feature type="signal peptide" evidence="1">
    <location>
        <begin position="1"/>
        <end position="22"/>
    </location>
</feature>
<organism evidence="2 3">
    <name type="scientific">Ecytonucleospora hepatopenaei</name>
    <dbReference type="NCBI Taxonomy" id="646526"/>
    <lineage>
        <taxon>Eukaryota</taxon>
        <taxon>Fungi</taxon>
        <taxon>Fungi incertae sedis</taxon>
        <taxon>Microsporidia</taxon>
        <taxon>Enterocytozoonidae</taxon>
        <taxon>Ecytonucleospora</taxon>
    </lineage>
</organism>
<dbReference type="VEuPathDB" id="MicrosporidiaDB:EHP00_884"/>
<keyword evidence="1" id="KW-0732">Signal</keyword>
<dbReference type="Proteomes" id="UP000192758">
    <property type="component" value="Unassembled WGS sequence"/>
</dbReference>
<dbReference type="EMBL" id="MNPJ01000024">
    <property type="protein sequence ID" value="OQS53931.1"/>
    <property type="molecule type" value="Genomic_DNA"/>
</dbReference>
<protein>
    <submittedName>
        <fullName evidence="2">Uncharacterized protein</fullName>
    </submittedName>
</protein>